<dbReference type="PATRIC" id="fig|158500.4.peg.3025"/>
<evidence type="ECO:0000313" key="2">
    <source>
        <dbReference type="EMBL" id="EZP81291.1"/>
    </source>
</evidence>
<dbReference type="KEGG" id="nre:BES08_24150"/>
<dbReference type="Proteomes" id="UP000094626">
    <property type="component" value="Plasmid pSA1"/>
</dbReference>
<dbReference type="Proteomes" id="UP000024329">
    <property type="component" value="Unassembled WGS sequence"/>
</dbReference>
<reference evidence="4" key="3">
    <citation type="journal article" date="2017" name="J. Biotechnol.">
        <title>Complete genome sequence of Novosphingobium resinovorum SA1, a versatile xenobiotic-degrading bacterium capable of utilizing sulfanilic acid.</title>
        <authorList>
            <person name="Hegedus B."/>
            <person name="Kos P.B."/>
            <person name="Balint B."/>
            <person name="Maroti G."/>
            <person name="Gan H.M."/>
            <person name="Perei K."/>
            <person name="Rakhely G."/>
        </authorList>
    </citation>
    <scope>NUCLEOTIDE SEQUENCE [LARGE SCALE GENOMIC DNA]</scope>
    <source>
        <strain evidence="4">SA1</strain>
    </source>
</reference>
<reference evidence="1" key="2">
    <citation type="submission" date="2016-08" db="EMBL/GenBank/DDBJ databases">
        <authorList>
            <person name="Seilhamer J.J."/>
        </authorList>
    </citation>
    <scope>NUCLEOTIDE SEQUENCE [LARGE SCALE GENOMIC DNA]</scope>
    <source>
        <strain evidence="1">SA1</strain>
        <plasmid evidence="1">pSA1</plasmid>
    </source>
</reference>
<dbReference type="RefSeq" id="WP_036526659.1">
    <property type="nucleotide sequence ID" value="NZ_JFYZ01000013.1"/>
</dbReference>
<evidence type="ECO:0000313" key="1">
    <source>
        <dbReference type="EMBL" id="AOR79852.1"/>
    </source>
</evidence>
<dbReference type="EMBL" id="JFYZ01000013">
    <property type="protein sequence ID" value="EZP81291.1"/>
    <property type="molecule type" value="Genomic_DNA"/>
</dbReference>
<evidence type="ECO:0000313" key="3">
    <source>
        <dbReference type="Proteomes" id="UP000024329"/>
    </source>
</evidence>
<protein>
    <submittedName>
        <fullName evidence="2">Uncharacterized protein</fullName>
    </submittedName>
</protein>
<sequence length="67" mass="7404">MEANSEMTEWLRSRDLLEANGDTSSLLDLAQHGDKADRDFALSRIAALAQGRGATTARLKSMPQLWD</sequence>
<geneLocation type="plasmid" evidence="1 4">
    <name>pSA1</name>
</geneLocation>
<proteinExistence type="predicted"/>
<reference evidence="2 3" key="1">
    <citation type="submission" date="2014-03" db="EMBL/GenBank/DDBJ databases">
        <title>Whole genome sequence of Novosphingobium resinovorum KF1.</title>
        <authorList>
            <person name="Gan H.M."/>
            <person name="Gan H.Y."/>
            <person name="Chew T.H."/>
            <person name="Savka M.A."/>
        </authorList>
    </citation>
    <scope>NUCLEOTIDE SEQUENCE [LARGE SCALE GENOMIC DNA]</scope>
    <source>
        <strain evidence="2 3">KF1</strain>
    </source>
</reference>
<keyword evidence="4" id="KW-1185">Reference proteome</keyword>
<keyword evidence="1" id="KW-0614">Plasmid</keyword>
<organism evidence="2 3">
    <name type="scientific">Novosphingobium resinovorum</name>
    <dbReference type="NCBI Taxonomy" id="158500"/>
    <lineage>
        <taxon>Bacteria</taxon>
        <taxon>Pseudomonadati</taxon>
        <taxon>Pseudomonadota</taxon>
        <taxon>Alphaproteobacteria</taxon>
        <taxon>Sphingomonadales</taxon>
        <taxon>Sphingomonadaceae</taxon>
        <taxon>Novosphingobium</taxon>
    </lineage>
</organism>
<name>A0A031JU42_9SPHN</name>
<dbReference type="EMBL" id="CP017076">
    <property type="protein sequence ID" value="AOR79852.1"/>
    <property type="molecule type" value="Genomic_DNA"/>
</dbReference>
<gene>
    <name evidence="1" type="ORF">BES08_24150</name>
    <name evidence="2" type="ORF">BV97_02952</name>
</gene>
<dbReference type="AlphaFoldDB" id="A0A031JU42"/>
<evidence type="ECO:0000313" key="4">
    <source>
        <dbReference type="Proteomes" id="UP000094626"/>
    </source>
</evidence>
<accession>A0A031JU42</accession>